<dbReference type="Gramene" id="KVH96835">
    <property type="protein sequence ID" value="KVH96835"/>
    <property type="gene ID" value="Ccrd_001074"/>
</dbReference>
<comment type="caution">
    <text evidence="1">The sequence shown here is derived from an EMBL/GenBank/DDBJ whole genome shotgun (WGS) entry which is preliminary data.</text>
</comment>
<dbReference type="AlphaFoldDB" id="A0A124SDF5"/>
<reference evidence="1 2" key="1">
    <citation type="journal article" date="2016" name="Sci. Rep.">
        <title>The genome sequence of the outbreeding globe artichoke constructed de novo incorporating a phase-aware low-pass sequencing strategy of F1 progeny.</title>
        <authorList>
            <person name="Scaglione D."/>
            <person name="Reyes-Chin-Wo S."/>
            <person name="Acquadro A."/>
            <person name="Froenicke L."/>
            <person name="Portis E."/>
            <person name="Beitel C."/>
            <person name="Tirone M."/>
            <person name="Mauro R."/>
            <person name="Lo Monaco A."/>
            <person name="Mauromicale G."/>
            <person name="Faccioli P."/>
            <person name="Cattivelli L."/>
            <person name="Rieseberg L."/>
            <person name="Michelmore R."/>
            <person name="Lanteri S."/>
        </authorList>
    </citation>
    <scope>NUCLEOTIDE SEQUENCE [LARGE SCALE GENOMIC DNA]</scope>
    <source>
        <strain evidence="1">2C</strain>
    </source>
</reference>
<proteinExistence type="predicted"/>
<name>A0A124SDF5_CYNCS</name>
<dbReference type="Proteomes" id="UP000243975">
    <property type="component" value="Unassembled WGS sequence"/>
</dbReference>
<accession>A0A124SDF5</accession>
<keyword evidence="2" id="KW-1185">Reference proteome</keyword>
<gene>
    <name evidence="1" type="ORF">Ccrd_001074</name>
</gene>
<evidence type="ECO:0000313" key="1">
    <source>
        <dbReference type="EMBL" id="KVH96835.1"/>
    </source>
</evidence>
<evidence type="ECO:0000313" key="2">
    <source>
        <dbReference type="Proteomes" id="UP000243975"/>
    </source>
</evidence>
<sequence length="378" mass="42018">MAAANIKERKAVGCLVGNKEGSQWWLDLVAFCFLFSDGSVGRREHEDGAVSSDDHLQQIWMKTEALQQRRKDGLCFRCPEKFFPGHKCSPPQFLIIVDNDDQQSLSDPNDTTPPEATPPSQLWSLSAAAYFGMCVRFIVIRLMACPISELVAQQNHSLHPIYLNRSSSSLTLSSDFFFIAGSDSGVGWCKCDLIGSDIALVVPYSCDLTASEIVLIALVKPSETLAGDTNNGVEGILPTDNSKYIFEGARLSCRHLMDHSPSHPRPIEHDHSVTTIKTIGKQTGLQNIEIKDDNKNYYPNISCVPFIPSGARTTQEQKKVRRLLFVVVDRSKTVMLFVVDRSIANSEGEGRVDRSFVVHRYRDTSIVVRPEETGVVKL</sequence>
<dbReference type="EMBL" id="LEKV01004139">
    <property type="protein sequence ID" value="KVH96835.1"/>
    <property type="molecule type" value="Genomic_DNA"/>
</dbReference>
<protein>
    <submittedName>
        <fullName evidence="1">Uncharacterized protein</fullName>
    </submittedName>
</protein>
<organism evidence="1 2">
    <name type="scientific">Cynara cardunculus var. scolymus</name>
    <name type="common">Globe artichoke</name>
    <name type="synonym">Cynara scolymus</name>
    <dbReference type="NCBI Taxonomy" id="59895"/>
    <lineage>
        <taxon>Eukaryota</taxon>
        <taxon>Viridiplantae</taxon>
        <taxon>Streptophyta</taxon>
        <taxon>Embryophyta</taxon>
        <taxon>Tracheophyta</taxon>
        <taxon>Spermatophyta</taxon>
        <taxon>Magnoliopsida</taxon>
        <taxon>eudicotyledons</taxon>
        <taxon>Gunneridae</taxon>
        <taxon>Pentapetalae</taxon>
        <taxon>asterids</taxon>
        <taxon>campanulids</taxon>
        <taxon>Asterales</taxon>
        <taxon>Asteraceae</taxon>
        <taxon>Carduoideae</taxon>
        <taxon>Cardueae</taxon>
        <taxon>Carduinae</taxon>
        <taxon>Cynara</taxon>
    </lineage>
</organism>